<evidence type="ECO:0000256" key="4">
    <source>
        <dbReference type="ARBA" id="ARBA00022679"/>
    </source>
</evidence>
<keyword evidence="2" id="KW-1003">Cell membrane</keyword>
<gene>
    <name evidence="10" type="ORF">YA0853_16365</name>
</gene>
<feature type="transmembrane region" description="Helical" evidence="8">
    <location>
        <begin position="127"/>
        <end position="153"/>
    </location>
</feature>
<feature type="transmembrane region" description="Helical" evidence="8">
    <location>
        <begin position="205"/>
        <end position="226"/>
    </location>
</feature>
<protein>
    <submittedName>
        <fullName evidence="10">Glycosyltransferase family 39 protein</fullName>
    </submittedName>
</protein>
<feature type="transmembrane region" description="Helical" evidence="8">
    <location>
        <begin position="86"/>
        <end position="106"/>
    </location>
</feature>
<dbReference type="Proteomes" id="UP000645865">
    <property type="component" value="Unassembled WGS sequence"/>
</dbReference>
<feature type="transmembrane region" description="Helical" evidence="8">
    <location>
        <begin position="354"/>
        <end position="372"/>
    </location>
</feature>
<comment type="caution">
    <text evidence="10">The sequence shown here is derived from an EMBL/GenBank/DDBJ whole genome shotgun (WGS) entry which is preliminary data.</text>
</comment>
<keyword evidence="3" id="KW-0328">Glycosyltransferase</keyword>
<evidence type="ECO:0000313" key="10">
    <source>
        <dbReference type="EMBL" id="MBI6625222.1"/>
    </source>
</evidence>
<feature type="transmembrane region" description="Helical" evidence="8">
    <location>
        <begin position="321"/>
        <end position="342"/>
    </location>
</feature>
<comment type="subcellular location">
    <subcellularLocation>
        <location evidence="1">Cell membrane</location>
        <topology evidence="1">Multi-pass membrane protein</topology>
    </subcellularLocation>
</comment>
<dbReference type="AlphaFoldDB" id="A0A8I1E589"/>
<dbReference type="GO" id="GO:0010041">
    <property type="term" value="P:response to iron(III) ion"/>
    <property type="evidence" value="ECO:0007669"/>
    <property type="project" value="TreeGrafter"/>
</dbReference>
<dbReference type="InterPro" id="IPR050297">
    <property type="entry name" value="LipidA_mod_glycosyltrf_83"/>
</dbReference>
<dbReference type="InterPro" id="IPR038731">
    <property type="entry name" value="RgtA/B/C-like"/>
</dbReference>
<keyword evidence="4 10" id="KW-0808">Transferase</keyword>
<feature type="domain" description="Glycosyltransferase RgtA/B/C/D-like" evidence="9">
    <location>
        <begin position="64"/>
        <end position="225"/>
    </location>
</feature>
<evidence type="ECO:0000256" key="5">
    <source>
        <dbReference type="ARBA" id="ARBA00022692"/>
    </source>
</evidence>
<dbReference type="EMBL" id="JAEILH010000024">
    <property type="protein sequence ID" value="MBI6625222.1"/>
    <property type="molecule type" value="Genomic_DNA"/>
</dbReference>
<evidence type="ECO:0000256" key="6">
    <source>
        <dbReference type="ARBA" id="ARBA00022989"/>
    </source>
</evidence>
<evidence type="ECO:0000259" key="9">
    <source>
        <dbReference type="Pfam" id="PF13231"/>
    </source>
</evidence>
<dbReference type="Pfam" id="PF13231">
    <property type="entry name" value="PMT_2"/>
    <property type="match status" value="1"/>
</dbReference>
<evidence type="ECO:0000256" key="2">
    <source>
        <dbReference type="ARBA" id="ARBA00022475"/>
    </source>
</evidence>
<keyword evidence="5 8" id="KW-0812">Transmembrane</keyword>
<accession>A0A8I1E589</accession>
<proteinExistence type="predicted"/>
<keyword evidence="7 8" id="KW-0472">Membrane</keyword>
<dbReference type="GO" id="GO:0005886">
    <property type="term" value="C:plasma membrane"/>
    <property type="evidence" value="ECO:0007669"/>
    <property type="project" value="UniProtKB-SubCell"/>
</dbReference>
<evidence type="ECO:0000256" key="3">
    <source>
        <dbReference type="ARBA" id="ARBA00022676"/>
    </source>
</evidence>
<feature type="transmembrane region" description="Helical" evidence="8">
    <location>
        <begin position="165"/>
        <end position="193"/>
    </location>
</feature>
<name>A0A8I1E589_9PSED</name>
<keyword evidence="6 8" id="KW-1133">Transmembrane helix</keyword>
<reference evidence="10" key="1">
    <citation type="submission" date="2020-12" db="EMBL/GenBank/DDBJ databases">
        <title>Comparative genomic insights into the epidemiology and virulence of plant pathogenic Pseudomonads from Turkey.</title>
        <authorList>
            <person name="Dillon M."/>
            <person name="Ruiz-Bedoya T."/>
            <person name="Bendalovic-Torma C."/>
            <person name="Guttman K.M."/>
            <person name="Kwak H."/>
            <person name="Middleton M.A."/>
            <person name="Wang P.W."/>
            <person name="Horuz S."/>
            <person name="Aysan Y."/>
            <person name="Guttman D.S."/>
        </authorList>
    </citation>
    <scope>NUCLEOTIDE SEQUENCE</scope>
    <source>
        <strain evidence="10">S5_IA_3a</strain>
    </source>
</reference>
<dbReference type="GO" id="GO:0009103">
    <property type="term" value="P:lipopolysaccharide biosynthetic process"/>
    <property type="evidence" value="ECO:0007669"/>
    <property type="project" value="UniProtKB-ARBA"/>
</dbReference>
<dbReference type="PANTHER" id="PTHR33908">
    <property type="entry name" value="MANNOSYLTRANSFERASE YKCB-RELATED"/>
    <property type="match status" value="1"/>
</dbReference>
<evidence type="ECO:0000256" key="1">
    <source>
        <dbReference type="ARBA" id="ARBA00004651"/>
    </source>
</evidence>
<feature type="transmembrane region" description="Helical" evidence="8">
    <location>
        <begin position="261"/>
        <end position="287"/>
    </location>
</feature>
<dbReference type="PANTHER" id="PTHR33908:SF3">
    <property type="entry name" value="UNDECAPRENYL PHOSPHATE-ALPHA-4-AMINO-4-DEOXY-L-ARABINOSE ARABINOSYL TRANSFERASE"/>
    <property type="match status" value="1"/>
</dbReference>
<organism evidence="10 11">
    <name type="scientific">Pseudomonas rhodesiae</name>
    <dbReference type="NCBI Taxonomy" id="76760"/>
    <lineage>
        <taxon>Bacteria</taxon>
        <taxon>Pseudomonadati</taxon>
        <taxon>Pseudomonadota</taxon>
        <taxon>Gammaproteobacteria</taxon>
        <taxon>Pseudomonadales</taxon>
        <taxon>Pseudomonadaceae</taxon>
        <taxon>Pseudomonas</taxon>
    </lineage>
</organism>
<feature type="transmembrane region" description="Helical" evidence="8">
    <location>
        <begin position="299"/>
        <end position="315"/>
    </location>
</feature>
<sequence>MPFFPRSERGALLLLLGVCALLLLCGLGARDLWGPETRWANIALQMLQSGDYFDPYLKGAPYYDKPLPSYWMITGMAHLMGGLGPWSLRLPSVIAAWLSVWLIYLLGERLFRKGTGLIAGWMLATTFYFLFWARVATADVLTLCGVLAAVWWYWRGPDDTRLGRYTVFCLLLAATSLFKGLIGVVLPGLVLLPHLLSKQRYRQHLNLRLLLAALIGGAAYAVPFVLSHLYGAATYGESGLALVFRENVVRFFDPFDHMGPIYTYLIYLPAYTLPWTPCWLLGLWLAVRHWRHTPANVRWLVWGLGLLFVFFTASGSRRSYYVLPLVPFAQLLAAWWLSERLAKTPASGTRWRKGFAIAAVVMLGVLGVAYPWSNGNGGVTRFAEDVRTEAVKTAPWDQWQMVMLEVDNKVPLYLQNQGNAFYYVSQAQNFPRQGDSAAFMAWLDTTSGRHFDPQRTIIVTAFSKDDPMPLAYLAADHQIITTQPDNGERLFQVREDGSRAFIPRPP</sequence>
<dbReference type="GO" id="GO:0016763">
    <property type="term" value="F:pentosyltransferase activity"/>
    <property type="evidence" value="ECO:0007669"/>
    <property type="project" value="TreeGrafter"/>
</dbReference>
<evidence type="ECO:0000256" key="7">
    <source>
        <dbReference type="ARBA" id="ARBA00023136"/>
    </source>
</evidence>
<evidence type="ECO:0000256" key="8">
    <source>
        <dbReference type="SAM" id="Phobius"/>
    </source>
</evidence>
<dbReference type="RefSeq" id="WP_169903406.1">
    <property type="nucleotide sequence ID" value="NZ_DAMAHQ010000011.1"/>
</dbReference>
<evidence type="ECO:0000313" key="11">
    <source>
        <dbReference type="Proteomes" id="UP000645865"/>
    </source>
</evidence>